<gene>
    <name evidence="3" type="ORF">GLW07_05055</name>
</gene>
<keyword evidence="1" id="KW-0472">Membrane</keyword>
<protein>
    <submittedName>
        <fullName evidence="3">Uncharacterized protein</fullName>
    </submittedName>
</protein>
<proteinExistence type="predicted"/>
<dbReference type="RefSeq" id="WP_160918538.1">
    <property type="nucleotide sequence ID" value="NZ_WMEY01000002.1"/>
</dbReference>
<keyword evidence="1" id="KW-1133">Transmembrane helix</keyword>
<evidence type="ECO:0000256" key="1">
    <source>
        <dbReference type="SAM" id="Phobius"/>
    </source>
</evidence>
<feature type="signal peptide" evidence="2">
    <location>
        <begin position="1"/>
        <end position="23"/>
    </location>
</feature>
<keyword evidence="2" id="KW-0732">Signal</keyword>
<feature type="chain" id="PRO_5039263475" evidence="2">
    <location>
        <begin position="24"/>
        <end position="180"/>
    </location>
</feature>
<organism evidence="3 4">
    <name type="scientific">Guptibacillus hwajinpoensis</name>
    <dbReference type="NCBI Taxonomy" id="208199"/>
    <lineage>
        <taxon>Bacteria</taxon>
        <taxon>Bacillati</taxon>
        <taxon>Bacillota</taxon>
        <taxon>Bacilli</taxon>
        <taxon>Bacillales</taxon>
        <taxon>Guptibacillaceae</taxon>
        <taxon>Guptibacillus</taxon>
    </lineage>
</organism>
<evidence type="ECO:0000313" key="3">
    <source>
        <dbReference type="EMBL" id="MYL62722.1"/>
    </source>
</evidence>
<reference evidence="3 4" key="1">
    <citation type="submission" date="2019-11" db="EMBL/GenBank/DDBJ databases">
        <title>Genome sequences of 17 halophilic strains isolated from different environments.</title>
        <authorList>
            <person name="Furrow R.E."/>
        </authorList>
    </citation>
    <scope>NUCLEOTIDE SEQUENCE [LARGE SCALE GENOMIC DNA]</scope>
    <source>
        <strain evidence="3 4">22506_14_FS</strain>
    </source>
</reference>
<dbReference type="EMBL" id="WMEY01000002">
    <property type="protein sequence ID" value="MYL62722.1"/>
    <property type="molecule type" value="Genomic_DNA"/>
</dbReference>
<dbReference type="AlphaFoldDB" id="A0A845EW07"/>
<evidence type="ECO:0000313" key="4">
    <source>
        <dbReference type="Proteomes" id="UP000447833"/>
    </source>
</evidence>
<comment type="caution">
    <text evidence="3">The sequence shown here is derived from an EMBL/GenBank/DDBJ whole genome shotgun (WGS) entry which is preliminary data.</text>
</comment>
<evidence type="ECO:0000256" key="2">
    <source>
        <dbReference type="SAM" id="SignalP"/>
    </source>
</evidence>
<keyword evidence="1" id="KW-0812">Transmembrane</keyword>
<accession>A0A845EW07</accession>
<dbReference type="Proteomes" id="UP000447833">
    <property type="component" value="Unassembled WGS sequence"/>
</dbReference>
<feature type="transmembrane region" description="Helical" evidence="1">
    <location>
        <begin position="138"/>
        <end position="158"/>
    </location>
</feature>
<sequence>MMKKGIFALLAVFLIAFPFAGTAAHAEADVSDEVKKGVASYLGEEHYDYDKGSLKVVDAENLEVDSSADKEFSKVSMMLVEFTTVRDNIFFEDHTQVLFYDTEANAIIPDSKVLDIEKAKEYKDSHADVTGEHLHMSVILFLSAIMLVGPALLAYLWTKNKYSTLRFKLQNNVYDTNTTF</sequence>
<name>A0A845EW07_9BACL</name>